<dbReference type="AlphaFoldDB" id="A0A087TUU2"/>
<evidence type="ECO:0000313" key="2">
    <source>
        <dbReference type="Proteomes" id="UP000054359"/>
    </source>
</evidence>
<gene>
    <name evidence="1" type="ORF">X975_02437</name>
</gene>
<feature type="non-terminal residue" evidence="1">
    <location>
        <position position="64"/>
    </location>
</feature>
<sequence>MFKKITFASPFSTSFQDGLKKMLALNVQIAQKYAGIFRSLKIMYVINLNTLAPTAGKNLGNENT</sequence>
<keyword evidence="2" id="KW-1185">Reference proteome</keyword>
<name>A0A087TUU2_STEMI</name>
<dbReference type="EMBL" id="KK116826">
    <property type="protein sequence ID" value="KFM68881.1"/>
    <property type="molecule type" value="Genomic_DNA"/>
</dbReference>
<proteinExistence type="predicted"/>
<evidence type="ECO:0000313" key="1">
    <source>
        <dbReference type="EMBL" id="KFM68881.1"/>
    </source>
</evidence>
<protein>
    <submittedName>
        <fullName evidence="1">Uncharacterized protein</fullName>
    </submittedName>
</protein>
<reference evidence="1 2" key="1">
    <citation type="submission" date="2013-11" db="EMBL/GenBank/DDBJ databases">
        <title>Genome sequencing of Stegodyphus mimosarum.</title>
        <authorList>
            <person name="Bechsgaard J."/>
        </authorList>
    </citation>
    <scope>NUCLEOTIDE SEQUENCE [LARGE SCALE GENOMIC DNA]</scope>
</reference>
<accession>A0A087TUU2</accession>
<organism evidence="1 2">
    <name type="scientific">Stegodyphus mimosarum</name>
    <name type="common">African social velvet spider</name>
    <dbReference type="NCBI Taxonomy" id="407821"/>
    <lineage>
        <taxon>Eukaryota</taxon>
        <taxon>Metazoa</taxon>
        <taxon>Ecdysozoa</taxon>
        <taxon>Arthropoda</taxon>
        <taxon>Chelicerata</taxon>
        <taxon>Arachnida</taxon>
        <taxon>Araneae</taxon>
        <taxon>Araneomorphae</taxon>
        <taxon>Entelegynae</taxon>
        <taxon>Eresoidea</taxon>
        <taxon>Eresidae</taxon>
        <taxon>Stegodyphus</taxon>
    </lineage>
</organism>
<dbReference type="Proteomes" id="UP000054359">
    <property type="component" value="Unassembled WGS sequence"/>
</dbReference>